<evidence type="ECO:0000313" key="3">
    <source>
        <dbReference type="Proteomes" id="UP001163293"/>
    </source>
</evidence>
<proteinExistence type="predicted"/>
<dbReference type="PANTHER" id="PTHR46401:SF2">
    <property type="entry name" value="GLYCOSYLTRANSFERASE WBBK-RELATED"/>
    <property type="match status" value="1"/>
</dbReference>
<gene>
    <name evidence="2" type="ORF">NL394_10795</name>
</gene>
<dbReference type="PANTHER" id="PTHR46401">
    <property type="entry name" value="GLYCOSYLTRANSFERASE WBBK-RELATED"/>
    <property type="match status" value="1"/>
</dbReference>
<dbReference type="SUPFAM" id="SSF53756">
    <property type="entry name" value="UDP-Glycosyltransferase/glycogen phosphorylase"/>
    <property type="match status" value="1"/>
</dbReference>
<accession>A0AAX3ENW2</accession>
<keyword evidence="1" id="KW-0808">Transferase</keyword>
<evidence type="ECO:0000256" key="1">
    <source>
        <dbReference type="ARBA" id="ARBA00022679"/>
    </source>
</evidence>
<dbReference type="AlphaFoldDB" id="A0AAX3ENW2"/>
<dbReference type="Pfam" id="PF13692">
    <property type="entry name" value="Glyco_trans_1_4"/>
    <property type="match status" value="1"/>
</dbReference>
<evidence type="ECO:0000313" key="2">
    <source>
        <dbReference type="EMBL" id="UYV99653.1"/>
    </source>
</evidence>
<keyword evidence="3" id="KW-1185">Reference proteome</keyword>
<organism evidence="2 3">
    <name type="scientific">Paenarthrobacter ureafaciens</name>
    <dbReference type="NCBI Taxonomy" id="37931"/>
    <lineage>
        <taxon>Bacteria</taxon>
        <taxon>Bacillati</taxon>
        <taxon>Actinomycetota</taxon>
        <taxon>Actinomycetes</taxon>
        <taxon>Micrococcales</taxon>
        <taxon>Micrococcaceae</taxon>
        <taxon>Paenarthrobacter</taxon>
    </lineage>
</organism>
<dbReference type="GO" id="GO:0016757">
    <property type="term" value="F:glycosyltransferase activity"/>
    <property type="evidence" value="ECO:0007669"/>
    <property type="project" value="TreeGrafter"/>
</dbReference>
<reference evidence="2" key="1">
    <citation type="submission" date="2022-07" db="EMBL/GenBank/DDBJ databases">
        <authorList>
            <person name="Wu T."/>
        </authorList>
    </citation>
    <scope>NUCLEOTIDE SEQUENCE</scope>
    <source>
        <strain evidence="2">SD-1</strain>
    </source>
</reference>
<dbReference type="EMBL" id="CP101185">
    <property type="protein sequence ID" value="UYV99653.1"/>
    <property type="molecule type" value="Genomic_DNA"/>
</dbReference>
<dbReference type="Gene3D" id="3.40.50.2000">
    <property type="entry name" value="Glycogen Phosphorylase B"/>
    <property type="match status" value="2"/>
</dbReference>
<dbReference type="Proteomes" id="UP001163293">
    <property type="component" value="Chromosome"/>
</dbReference>
<name>A0AAX3ENW2_PAEUR</name>
<sequence length="387" mass="41500">MTGAIMYISGGRWDGIPGTDRLLAEALAEASPVLWVDQPAPIFRFPDVRSAACASLAGSTEKVAPVIERLRLPAPPLFSSRLGHSLTGWIGQKCMQAALLRSPRAIQAVVNSSPIVSFPTGTRTPKVLHITDDWLAAAELIGFTPALLRAALERNLREADVVTAVSEGLAAKISGFAGRPVQVLPNGCQRPDGVRGQTDPNPVAVLVGQLNERLDLDILESVANAGIPLMIVGPRSESSPVVGHRLDALIKHDNVDWRGAVPREEVRKLLLTASVGLTPYSDTDFNRSSFPLKTLEYLSAGLPVVTTDLPSSHAVKCSSLAIAGNPAQFVALVKERLGTRPSPEEVEEMRHLALENSWSSRAGALRKLLSASTEDKLPAYDREGHHE</sequence>
<dbReference type="GO" id="GO:0009103">
    <property type="term" value="P:lipopolysaccharide biosynthetic process"/>
    <property type="evidence" value="ECO:0007669"/>
    <property type="project" value="TreeGrafter"/>
</dbReference>
<dbReference type="RefSeq" id="WP_069694417.1">
    <property type="nucleotide sequence ID" value="NZ_CP043010.1"/>
</dbReference>
<protein>
    <submittedName>
        <fullName evidence="2">Glycosyltransferase</fullName>
    </submittedName>
</protein>